<reference evidence="2" key="1">
    <citation type="submission" date="2022-07" db="EMBL/GenBank/DDBJ databases">
        <title>Phylogenomic reconstructions and comparative analyses of Kickxellomycotina fungi.</title>
        <authorList>
            <person name="Reynolds N.K."/>
            <person name="Stajich J.E."/>
            <person name="Barry K."/>
            <person name="Grigoriev I.V."/>
            <person name="Crous P."/>
            <person name="Smith M.E."/>
        </authorList>
    </citation>
    <scope>NUCLEOTIDE SEQUENCE</scope>
    <source>
        <strain evidence="2">BCRC 34381</strain>
    </source>
</reference>
<proteinExistence type="predicted"/>
<evidence type="ECO:0000313" key="3">
    <source>
        <dbReference type="Proteomes" id="UP001143981"/>
    </source>
</evidence>
<feature type="region of interest" description="Disordered" evidence="1">
    <location>
        <begin position="1"/>
        <end position="24"/>
    </location>
</feature>
<dbReference type="Proteomes" id="UP001143981">
    <property type="component" value="Unassembled WGS sequence"/>
</dbReference>
<dbReference type="AlphaFoldDB" id="A0A9W8CM93"/>
<feature type="compositionally biased region" description="Polar residues" evidence="1">
    <location>
        <begin position="64"/>
        <end position="81"/>
    </location>
</feature>
<gene>
    <name evidence="2" type="ORF">LPJ61_006775</name>
</gene>
<dbReference type="EMBL" id="JANBOI010003703">
    <property type="protein sequence ID" value="KAJ1718179.1"/>
    <property type="molecule type" value="Genomic_DNA"/>
</dbReference>
<feature type="region of interest" description="Disordered" evidence="1">
    <location>
        <begin position="43"/>
        <end position="93"/>
    </location>
</feature>
<organism evidence="2 3">
    <name type="scientific">Coemansia biformis</name>
    <dbReference type="NCBI Taxonomy" id="1286918"/>
    <lineage>
        <taxon>Eukaryota</taxon>
        <taxon>Fungi</taxon>
        <taxon>Fungi incertae sedis</taxon>
        <taxon>Zoopagomycota</taxon>
        <taxon>Kickxellomycotina</taxon>
        <taxon>Kickxellomycetes</taxon>
        <taxon>Kickxellales</taxon>
        <taxon>Kickxellaceae</taxon>
        <taxon>Coemansia</taxon>
    </lineage>
</organism>
<keyword evidence="3" id="KW-1185">Reference proteome</keyword>
<comment type="caution">
    <text evidence="2">The sequence shown here is derived from an EMBL/GenBank/DDBJ whole genome shotgun (WGS) entry which is preliminary data.</text>
</comment>
<dbReference type="OrthoDB" id="5561938at2759"/>
<feature type="non-terminal residue" evidence="2">
    <location>
        <position position="1"/>
    </location>
</feature>
<sequence>LTLPSGASSASSLHSGEFPQLPLSPTTLEQAAFLPGIARLSPSPNFEGSWLDIETDDEDDTFTRRSTLVRTPRKNSGSSMKDPSHSRNPLAGIRELTHRSSMHLRKLTVKMTR</sequence>
<name>A0A9W8CM93_9FUNG</name>
<accession>A0A9W8CM93</accession>
<evidence type="ECO:0000256" key="1">
    <source>
        <dbReference type="SAM" id="MobiDB-lite"/>
    </source>
</evidence>
<evidence type="ECO:0000313" key="2">
    <source>
        <dbReference type="EMBL" id="KAJ1718179.1"/>
    </source>
</evidence>
<protein>
    <submittedName>
        <fullName evidence="2">Uncharacterized protein</fullName>
    </submittedName>
</protein>
<feature type="compositionally biased region" description="Low complexity" evidence="1">
    <location>
        <begin position="1"/>
        <end position="16"/>
    </location>
</feature>